<dbReference type="EMBL" id="BAABFX010000049">
    <property type="protein sequence ID" value="GAA4403001.1"/>
    <property type="molecule type" value="Genomic_DNA"/>
</dbReference>
<accession>A0ABP8KAN2</accession>
<proteinExistence type="predicted"/>
<evidence type="ECO:0000313" key="1">
    <source>
        <dbReference type="EMBL" id="GAA4403001.1"/>
    </source>
</evidence>
<protein>
    <submittedName>
        <fullName evidence="1">Uncharacterized protein</fullName>
    </submittedName>
</protein>
<reference evidence="2" key="1">
    <citation type="journal article" date="2019" name="Int. J. Syst. Evol. Microbiol.">
        <title>The Global Catalogue of Microorganisms (GCM) 10K type strain sequencing project: providing services to taxonomists for standard genome sequencing and annotation.</title>
        <authorList>
            <consortium name="The Broad Institute Genomics Platform"/>
            <consortium name="The Broad Institute Genome Sequencing Center for Infectious Disease"/>
            <person name="Wu L."/>
            <person name="Ma J."/>
        </authorList>
    </citation>
    <scope>NUCLEOTIDE SEQUENCE [LARGE SCALE GENOMIC DNA]</scope>
    <source>
        <strain evidence="2">JCM 17738</strain>
    </source>
</reference>
<name>A0ABP8KAN2_9MICO</name>
<sequence length="184" mass="20819">MRPIVPSVEEVAQLVADLVVSEWPRTEGERAVWFERHGIVTEGAELIRDEHGSESWISRDPGAPWPAVGWEVCKAEFVGFNWFLWRGLPEDVMPALAEELRARFVEIAGEPMDEKREEGDDYRFTAYWQRGGRSIDMYLHGGPVLEGRFHDQPVVQLSVDHVQRSRKAAEAAAGARVAEGRARP</sequence>
<gene>
    <name evidence="1" type="ORF">GCM10023153_32570</name>
</gene>
<evidence type="ECO:0000313" key="2">
    <source>
        <dbReference type="Proteomes" id="UP001500390"/>
    </source>
</evidence>
<comment type="caution">
    <text evidence="1">The sequence shown here is derived from an EMBL/GenBank/DDBJ whole genome shotgun (WGS) entry which is preliminary data.</text>
</comment>
<organism evidence="1 2">
    <name type="scientific">Ornithinibacter aureus</name>
    <dbReference type="NCBI Taxonomy" id="622664"/>
    <lineage>
        <taxon>Bacteria</taxon>
        <taxon>Bacillati</taxon>
        <taxon>Actinomycetota</taxon>
        <taxon>Actinomycetes</taxon>
        <taxon>Micrococcales</taxon>
        <taxon>Intrasporangiaceae</taxon>
        <taxon>Ornithinibacter</taxon>
    </lineage>
</organism>
<keyword evidence="2" id="KW-1185">Reference proteome</keyword>
<dbReference type="Proteomes" id="UP001500390">
    <property type="component" value="Unassembled WGS sequence"/>
</dbReference>